<dbReference type="KEGG" id="skr:BRX40_09330"/>
<protein>
    <submittedName>
        <fullName evidence="1">Uncharacterized protein</fullName>
    </submittedName>
</protein>
<gene>
    <name evidence="1" type="ORF">BRX40_09330</name>
</gene>
<dbReference type="STRING" id="93064.BRX40_09330"/>
<dbReference type="InterPro" id="IPR052918">
    <property type="entry name" value="Motility_Chemotaxis_Reg"/>
</dbReference>
<proteinExistence type="predicted"/>
<dbReference type="SUPFAM" id="SSF101898">
    <property type="entry name" value="NHL repeat"/>
    <property type="match status" value="1"/>
</dbReference>
<sequence length="885" mass="89555">MEVRLTTNIFRGLTGLSLLGGSGGVFSSYYASASLTPAVIKAKKAFTTPATTPPWQAEPSKAPVSTQIAAIKRLSTIIDTKGSPSLGDLPDVQAAFTTYKALDTLRILAESAAKKTTSDTERAALQKVFAKGLSELQAYLGQAETDQLTLNFGMSTRRSQSVGIDVANTLGKTFGEGVNKTRAAAVAGLSGNEVFKLTLGRGTTTQTITVDLSATPQPPTLDSVAAALNGAMGSAGWQSRFAVEKTGDTWGLSFTAAGIEKVSIDQVNSADALMVVSGRTATNGPVSAQVFRVDDPANALEAQRLSTINAINSKATAQAQAAAAANAKDGKVAEKPVVYAGTTARAIATDAQGFSYVVGTTAGDLGSSLSDGANDLFLTKVDSEGKVMWQRSLGAAGTGEGAAVTIAANGDIVVAGTVSGAFNGGDDSQTDMLVARFTASGTQSFATSIRQVGNESATAVAVGDDGSLYVAGRASTGGGDAVIVKLNATGKIQERRTLDSGGPDAITALAIDGSGELLALTKQGANATLMRIDAQALSTDLGSVALGAVDARAIAVSDSGEIAVVGAANVAVSGAQANGMSGGRDAFVTRIASDLSSASTSYVGTASDEQADSATYMNGALYVGGRTNGALEGTRSGKVDGFVARIDTATGAVQDVQQWGLTTHSVEPVKIAAAAGGATALGALGLGRGTLNQSVSATLSSQTTLKEGDKFSMRVDGGAVRTITIGKDETIATLAKKIQRIAGTKGTAISAKVNDDQVLRIDAKTGHDIELIAGPKGSDALAKLGMAPIRLVAAAPKPKDAPKVTPGGIYNLNLSDTLTLTDAKSASAALARIKASASMTQSAYRSLYWDSAKEAQVNGTVTGGGSAYQQARLAQYQAALSRMGG</sequence>
<evidence type="ECO:0000313" key="2">
    <source>
        <dbReference type="Proteomes" id="UP000185161"/>
    </source>
</evidence>
<dbReference type="Proteomes" id="UP000185161">
    <property type="component" value="Chromosome"/>
</dbReference>
<dbReference type="EMBL" id="CP018820">
    <property type="protein sequence ID" value="APR52602.1"/>
    <property type="molecule type" value="Genomic_DNA"/>
</dbReference>
<reference evidence="2" key="1">
    <citation type="submission" date="2016-12" db="EMBL/GenBank/DDBJ databases">
        <title>Whole genome sequencing of Sphingomonas sp. ABOJV.</title>
        <authorList>
            <person name="Conlan S."/>
            <person name="Thomas P.J."/>
            <person name="Mullikin J."/>
            <person name="Palmore T.N."/>
            <person name="Frank K.M."/>
            <person name="Segre J.A."/>
        </authorList>
    </citation>
    <scope>NUCLEOTIDE SEQUENCE [LARGE SCALE GENOMIC DNA]</scope>
    <source>
        <strain evidence="2">ABOJV</strain>
    </source>
</reference>
<evidence type="ECO:0000313" key="1">
    <source>
        <dbReference type="EMBL" id="APR52602.1"/>
    </source>
</evidence>
<organism evidence="1 2">
    <name type="scientific">Sphingomonas koreensis</name>
    <dbReference type="NCBI Taxonomy" id="93064"/>
    <lineage>
        <taxon>Bacteria</taxon>
        <taxon>Pseudomonadati</taxon>
        <taxon>Pseudomonadota</taxon>
        <taxon>Alphaproteobacteria</taxon>
        <taxon>Sphingomonadales</taxon>
        <taxon>Sphingomonadaceae</taxon>
        <taxon>Sphingomonas</taxon>
    </lineage>
</organism>
<dbReference type="PANTHER" id="PTHR35580:SF1">
    <property type="entry name" value="PHYTASE-LIKE DOMAIN-CONTAINING PROTEIN"/>
    <property type="match status" value="1"/>
</dbReference>
<keyword evidence="2" id="KW-1185">Reference proteome</keyword>
<dbReference type="AlphaFoldDB" id="A0A1L6J9H6"/>
<accession>A0A1L6J9H6</accession>
<name>A0A1L6J9H6_9SPHN</name>
<dbReference type="PANTHER" id="PTHR35580">
    <property type="entry name" value="CELL SURFACE GLYCOPROTEIN (S-LAYER PROTEIN)-LIKE PROTEIN"/>
    <property type="match status" value="1"/>
</dbReference>